<feature type="non-terminal residue" evidence="1">
    <location>
        <position position="57"/>
    </location>
</feature>
<protein>
    <submittedName>
        <fullName evidence="1">Uncharacterized protein</fullName>
    </submittedName>
</protein>
<reference evidence="1" key="1">
    <citation type="submission" date="2020-04" db="EMBL/GenBank/DDBJ databases">
        <authorList>
            <person name="Alioto T."/>
            <person name="Alioto T."/>
            <person name="Gomez Garrido J."/>
        </authorList>
    </citation>
    <scope>NUCLEOTIDE SEQUENCE</scope>
    <source>
        <strain evidence="1">A484AB</strain>
    </source>
</reference>
<gene>
    <name evidence="1" type="ORF">PACLA_8A027559</name>
</gene>
<dbReference type="Proteomes" id="UP001152795">
    <property type="component" value="Unassembled WGS sequence"/>
</dbReference>
<comment type="caution">
    <text evidence="1">The sequence shown here is derived from an EMBL/GenBank/DDBJ whole genome shotgun (WGS) entry which is preliminary data.</text>
</comment>
<dbReference type="AlphaFoldDB" id="A0A6S7HCS1"/>
<evidence type="ECO:0000313" key="1">
    <source>
        <dbReference type="EMBL" id="CAB4002049.1"/>
    </source>
</evidence>
<dbReference type="EMBL" id="CACRXK020004244">
    <property type="protein sequence ID" value="CAB4002049.1"/>
    <property type="molecule type" value="Genomic_DNA"/>
</dbReference>
<evidence type="ECO:0000313" key="2">
    <source>
        <dbReference type="Proteomes" id="UP001152795"/>
    </source>
</evidence>
<accession>A0A6S7HCS1</accession>
<keyword evidence="2" id="KW-1185">Reference proteome</keyword>
<proteinExistence type="predicted"/>
<sequence>MNSVLATFKLSLLAINQFLRFSRSEFTAISTSVIESPEAVRLVSSANRRGLVLSRHS</sequence>
<name>A0A6S7HCS1_PARCT</name>
<organism evidence="1 2">
    <name type="scientific">Paramuricea clavata</name>
    <name type="common">Red gorgonian</name>
    <name type="synonym">Violescent sea-whip</name>
    <dbReference type="NCBI Taxonomy" id="317549"/>
    <lineage>
        <taxon>Eukaryota</taxon>
        <taxon>Metazoa</taxon>
        <taxon>Cnidaria</taxon>
        <taxon>Anthozoa</taxon>
        <taxon>Octocorallia</taxon>
        <taxon>Malacalcyonacea</taxon>
        <taxon>Plexauridae</taxon>
        <taxon>Paramuricea</taxon>
    </lineage>
</organism>